<gene>
    <name evidence="2" type="ORF">H261_06861</name>
</gene>
<dbReference type="eggNOG" id="ENOG5030K0B">
    <property type="taxonomic scope" value="Bacteria"/>
</dbReference>
<protein>
    <submittedName>
        <fullName evidence="2">Uncharacterized protein</fullName>
    </submittedName>
</protein>
<dbReference type="EMBL" id="AONQ01000013">
    <property type="protein sequence ID" value="EME70758.1"/>
    <property type="molecule type" value="Genomic_DNA"/>
</dbReference>
<dbReference type="InterPro" id="IPR036390">
    <property type="entry name" value="WH_DNA-bd_sf"/>
</dbReference>
<dbReference type="PATRIC" id="fig|1244869.3.peg.1381"/>
<dbReference type="InterPro" id="IPR036388">
    <property type="entry name" value="WH-like_DNA-bd_sf"/>
</dbReference>
<name>M3ADA7_9PROT</name>
<proteinExistence type="predicted"/>
<dbReference type="Gene3D" id="1.20.1280.20">
    <property type="entry name" value="HscB, C-terminal domain"/>
    <property type="match status" value="1"/>
</dbReference>
<dbReference type="Gene3D" id="1.10.10.10">
    <property type="entry name" value="Winged helix-like DNA-binding domain superfamily/Winged helix DNA-binding domain"/>
    <property type="match status" value="1"/>
</dbReference>
<dbReference type="GO" id="GO:0051259">
    <property type="term" value="P:protein complex oligomerization"/>
    <property type="evidence" value="ECO:0007669"/>
    <property type="project" value="InterPro"/>
</dbReference>
<dbReference type="Proteomes" id="UP000011744">
    <property type="component" value="Unassembled WGS sequence"/>
</dbReference>
<dbReference type="Pfam" id="PF14557">
    <property type="entry name" value="AphA_like"/>
    <property type="match status" value="1"/>
</dbReference>
<dbReference type="SUPFAM" id="SSF46785">
    <property type="entry name" value="Winged helix' DNA-binding domain"/>
    <property type="match status" value="1"/>
</dbReference>
<dbReference type="AlphaFoldDB" id="M3ADA7"/>
<comment type="caution">
    <text evidence="2">The sequence shown here is derived from an EMBL/GenBank/DDBJ whole genome shotgun (WGS) entry which is preliminary data.</text>
</comment>
<dbReference type="STRING" id="1244869.H261_06861"/>
<evidence type="ECO:0000256" key="1">
    <source>
        <dbReference type="ARBA" id="ARBA00023186"/>
    </source>
</evidence>
<reference evidence="2 3" key="1">
    <citation type="journal article" date="2014" name="Genome Announc.">
        <title>Draft Genome Sequence of Magnetospirillum sp. Strain SO-1, a Freshwater Magnetotactic Bacterium Isolated from the Ol'khovka River, Russia.</title>
        <authorList>
            <person name="Grouzdev D.S."/>
            <person name="Dziuba M.V."/>
            <person name="Sukhacheva M.S."/>
            <person name="Mardanov A.V."/>
            <person name="Beletskiy A.V."/>
            <person name="Kuznetsov B.B."/>
            <person name="Skryabin K.G."/>
        </authorList>
    </citation>
    <scope>NUCLEOTIDE SEQUENCE [LARGE SCALE GENOMIC DNA]</scope>
    <source>
        <strain evidence="2 3">SO-1</strain>
    </source>
</reference>
<dbReference type="InterPro" id="IPR029434">
    <property type="entry name" value="Put_trans_reg"/>
</dbReference>
<evidence type="ECO:0000313" key="3">
    <source>
        <dbReference type="Proteomes" id="UP000011744"/>
    </source>
</evidence>
<accession>M3ADA7</accession>
<dbReference type="InterPro" id="IPR036386">
    <property type="entry name" value="HscB_C_sf"/>
</dbReference>
<keyword evidence="3" id="KW-1185">Reference proteome</keyword>
<organism evidence="2 3">
    <name type="scientific">Paramagnetospirillum caucaseum</name>
    <dbReference type="NCBI Taxonomy" id="1244869"/>
    <lineage>
        <taxon>Bacteria</taxon>
        <taxon>Pseudomonadati</taxon>
        <taxon>Pseudomonadota</taxon>
        <taxon>Alphaproteobacteria</taxon>
        <taxon>Rhodospirillales</taxon>
        <taxon>Magnetospirillaceae</taxon>
        <taxon>Paramagnetospirillum</taxon>
    </lineage>
</organism>
<sequence length="182" mass="20008">MGHAMFADNTLTPKEAVRLCALGTIASRPMRYSELAGSVRHFTSRIMGPSLELMGISIELLRYEGLVETLEGQGMEDDSMLTISAAGRRELVTLLTARLRPGSDLSKLVVALKMRFLDLLESEERAHQIDLLIEGADSELARLADLRGSDGEGGSALAAWLDHDIALLESRLAWLEDFRARL</sequence>
<keyword evidence="1" id="KW-0143">Chaperone</keyword>
<evidence type="ECO:0000313" key="2">
    <source>
        <dbReference type="EMBL" id="EME70758.1"/>
    </source>
</evidence>